<reference evidence="17 20" key="3">
    <citation type="submission" date="2018-09" db="EMBL/GenBank/DDBJ databases">
        <title>Draft genome sequences of Legionella taurinensis isolated from water samples.</title>
        <authorList>
            <person name="Chakeri A."/>
            <person name="Allerberger F."/>
            <person name="Kundi M."/>
            <person name="Ruppitsch W."/>
            <person name="Schmid D."/>
        </authorList>
    </citation>
    <scope>NUCLEOTIDE SEQUENCE [LARGE SCALE GENOMIC DNA]</scope>
    <source>
        <strain evidence="17 20">4570-18-6</strain>
    </source>
</reference>
<dbReference type="GO" id="GO:0005576">
    <property type="term" value="C:extracellular region"/>
    <property type="evidence" value="ECO:0007669"/>
    <property type="project" value="UniProtKB-SubCell"/>
</dbReference>
<dbReference type="Proteomes" id="UP000270757">
    <property type="component" value="Unassembled WGS sequence"/>
</dbReference>
<dbReference type="GO" id="GO:0006508">
    <property type="term" value="P:proteolysis"/>
    <property type="evidence" value="ECO:0007669"/>
    <property type="project" value="UniProtKB-KW"/>
</dbReference>
<comment type="function">
    <text evidence="11">Extracellular zinc metalloprotease.</text>
</comment>
<evidence type="ECO:0000259" key="14">
    <source>
        <dbReference type="Pfam" id="PF03413"/>
    </source>
</evidence>
<dbReference type="InterPro" id="IPR027268">
    <property type="entry name" value="Peptidase_M4/M1_CTD_sf"/>
</dbReference>
<comment type="subcellular location">
    <subcellularLocation>
        <location evidence="11">Secreted</location>
    </subcellularLocation>
</comment>
<organism evidence="17 20">
    <name type="scientific">Legionella taurinensis</name>
    <dbReference type="NCBI Taxonomy" id="70611"/>
    <lineage>
        <taxon>Bacteria</taxon>
        <taxon>Pseudomonadati</taxon>
        <taxon>Pseudomonadota</taxon>
        <taxon>Gammaproteobacteria</taxon>
        <taxon>Legionellales</taxon>
        <taxon>Legionellaceae</taxon>
        <taxon>Legionella</taxon>
    </lineage>
</organism>
<evidence type="ECO:0000256" key="8">
    <source>
        <dbReference type="ARBA" id="ARBA00023049"/>
    </source>
</evidence>
<feature type="domain" description="FTP" evidence="15">
    <location>
        <begin position="55"/>
        <end position="94"/>
    </location>
</feature>
<proteinExistence type="inferred from homology"/>
<keyword evidence="3 11" id="KW-0645">Protease</keyword>
<evidence type="ECO:0000256" key="4">
    <source>
        <dbReference type="ARBA" id="ARBA00022723"/>
    </source>
</evidence>
<evidence type="ECO:0000256" key="9">
    <source>
        <dbReference type="ARBA" id="ARBA00023145"/>
    </source>
</evidence>
<keyword evidence="6 11" id="KW-0378">Hydrolase</keyword>
<dbReference type="EMBL" id="QFGG01000011">
    <property type="protein sequence ID" value="TID40726.1"/>
    <property type="molecule type" value="Genomic_DNA"/>
</dbReference>
<dbReference type="GO" id="GO:0046872">
    <property type="term" value="F:metal ion binding"/>
    <property type="evidence" value="ECO:0007669"/>
    <property type="project" value="UniProtKB-UniRule"/>
</dbReference>
<reference evidence="16 19" key="1">
    <citation type="submission" date="2018-04" db="EMBL/GenBank/DDBJ databases">
        <title>Whole genome sequence comparison of clinical and drinking water Legionella pneumophila isolates associated with the Flint Water Crisis.</title>
        <authorList>
            <person name="Garner E."/>
            <person name="Brown C."/>
            <person name="Schwake O."/>
            <person name="Coil D."/>
            <person name="Jospin G."/>
            <person name="Eisen J."/>
            <person name="Edwards M."/>
            <person name="Pruden A."/>
        </authorList>
    </citation>
    <scope>NUCLEOTIDE SEQUENCE [LARGE SCALE GENOMIC DNA]</scope>
    <source>
        <strain evidence="16 19">Genessee03</strain>
    </source>
</reference>
<dbReference type="GeneID" id="48948266"/>
<dbReference type="RefSeq" id="WP_108294199.1">
    <property type="nucleotide sequence ID" value="NZ_CAAAIR010000012.1"/>
</dbReference>
<dbReference type="Proteomes" id="UP000251035">
    <property type="component" value="Unassembled WGS sequence"/>
</dbReference>
<comment type="cofactor">
    <cofactor evidence="1 11">
        <name>Zn(2+)</name>
        <dbReference type="ChEBI" id="CHEBI:29105"/>
    </cofactor>
</comment>
<dbReference type="PRINTS" id="PR00730">
    <property type="entry name" value="THERMOLYSIN"/>
</dbReference>
<feature type="active site" evidence="10">
    <location>
        <position position="345"/>
    </location>
</feature>
<keyword evidence="19" id="KW-1185">Reference proteome</keyword>
<dbReference type="InterPro" id="IPR011096">
    <property type="entry name" value="FTP_domain"/>
</dbReference>
<accession>A0A3A5LFX0</accession>
<comment type="caution">
    <text evidence="17">The sequence shown here is derived from an EMBL/GenBank/DDBJ whole genome shotgun (WGS) entry which is preliminary data.</text>
</comment>
<feature type="domain" description="PepSY" evidence="14">
    <location>
        <begin position="114"/>
        <end position="187"/>
    </location>
</feature>
<dbReference type="InterPro" id="IPR001570">
    <property type="entry name" value="Peptidase_M4_C_domain"/>
</dbReference>
<dbReference type="InterPro" id="IPR023612">
    <property type="entry name" value="Peptidase_M4"/>
</dbReference>
<dbReference type="OrthoDB" id="5378341at2"/>
<keyword evidence="4" id="KW-0479">Metal-binding</keyword>
<evidence type="ECO:0000313" key="20">
    <source>
        <dbReference type="Proteomes" id="UP000270757"/>
    </source>
</evidence>
<protein>
    <recommendedName>
        <fullName evidence="11">Neutral metalloproteinase</fullName>
        <ecNumber evidence="11">3.4.24.-</ecNumber>
    </recommendedName>
</protein>
<evidence type="ECO:0000313" key="21">
    <source>
        <dbReference type="Proteomes" id="UP000306421"/>
    </source>
</evidence>
<evidence type="ECO:0000259" key="15">
    <source>
        <dbReference type="Pfam" id="PF07504"/>
    </source>
</evidence>
<evidence type="ECO:0000256" key="7">
    <source>
        <dbReference type="ARBA" id="ARBA00022833"/>
    </source>
</evidence>
<evidence type="ECO:0000313" key="18">
    <source>
        <dbReference type="EMBL" id="TID40726.1"/>
    </source>
</evidence>
<keyword evidence="9" id="KW-0865">Zymogen</keyword>
<evidence type="ECO:0000313" key="16">
    <source>
        <dbReference type="EMBL" id="PUT46486.1"/>
    </source>
</evidence>
<dbReference type="GO" id="GO:0004222">
    <property type="term" value="F:metalloendopeptidase activity"/>
    <property type="evidence" value="ECO:0007669"/>
    <property type="project" value="UniProtKB-UniRule"/>
</dbReference>
<evidence type="ECO:0000259" key="13">
    <source>
        <dbReference type="Pfam" id="PF02868"/>
    </source>
</evidence>
<dbReference type="Pfam" id="PF02868">
    <property type="entry name" value="Peptidase_M4_C"/>
    <property type="match status" value="1"/>
</dbReference>
<dbReference type="PANTHER" id="PTHR33794:SF1">
    <property type="entry name" value="BACILLOLYSIN"/>
    <property type="match status" value="1"/>
</dbReference>
<dbReference type="Pfam" id="PF01447">
    <property type="entry name" value="Peptidase_M4"/>
    <property type="match status" value="1"/>
</dbReference>
<comment type="similarity">
    <text evidence="2 11">Belongs to the peptidase M4 family.</text>
</comment>
<feature type="domain" description="Peptidase M4" evidence="12">
    <location>
        <begin position="213"/>
        <end position="352"/>
    </location>
</feature>
<dbReference type="EMBL" id="QCXM01000010">
    <property type="protein sequence ID" value="PUT46486.1"/>
    <property type="molecule type" value="Genomic_DNA"/>
</dbReference>
<dbReference type="InterPro" id="IPR025711">
    <property type="entry name" value="PepSY"/>
</dbReference>
<dbReference type="Proteomes" id="UP000306421">
    <property type="component" value="Unassembled WGS sequence"/>
</dbReference>
<sequence>MNKQMLLFALISTGSNLGAATYVPLHQASLNRLNQLAVSSPFTATTAHQARDSQLRPVSQTKQHTMAITRYQQFYKGIPVIGAQVTISKTAGRIPEQVNGHLFDNIDLDITPSLSSSQAIKLAEKAYFDEKTPVKTHEPRSELQIRADKNHVLKLVYQVSFKSLSRPQAGWPFFVIDAQTGEIINQWNNLKTYTDTGPGGNELTHEYWYGQESLPALNVTQEGENCIMEDETARLVDLKSAYDLEGTLRTPVTYRCNANEEDPVNGSYSIGNDAYSFAHVISDFYQDWYGVPVLQDEKGKAQKLIMRVHFGKGYNNAFWDGETMSFGDGDTLFYPLVSLEVASHEISHGFTQQHSDLEYHDESGALNEAFSDMAGQAARAYLLEKNAPFYNKINLTPDEITWAIGETLIKQPAPVSALRNMDMPSQDGESADCLDKAIARKMHAVCTISYPELLAYIDSQNLPEMDRQMYIVHTASGVFNRAFYLMANKIGIKTAFRVMLVANSKYWTPTTDFNEGSCGVLYAARDLNVNADVIQASFRKVGIDTQFCRPAN</sequence>
<dbReference type="InterPro" id="IPR013856">
    <property type="entry name" value="Peptidase_M4_domain"/>
</dbReference>
<dbReference type="PANTHER" id="PTHR33794">
    <property type="entry name" value="BACILLOLYSIN"/>
    <property type="match status" value="1"/>
</dbReference>
<evidence type="ECO:0000313" key="17">
    <source>
        <dbReference type="EMBL" id="RJT45232.1"/>
    </source>
</evidence>
<evidence type="ECO:0000256" key="1">
    <source>
        <dbReference type="ARBA" id="ARBA00001947"/>
    </source>
</evidence>
<feature type="signal peptide" evidence="11">
    <location>
        <begin position="1"/>
        <end position="19"/>
    </location>
</feature>
<dbReference type="CDD" id="cd09597">
    <property type="entry name" value="M4_TLP"/>
    <property type="match status" value="1"/>
</dbReference>
<keyword evidence="5 11" id="KW-0732">Signal</keyword>
<feature type="active site" description="Proton donor" evidence="10">
    <location>
        <position position="473"/>
    </location>
</feature>
<evidence type="ECO:0000256" key="11">
    <source>
        <dbReference type="RuleBase" id="RU366073"/>
    </source>
</evidence>
<evidence type="ECO:0000256" key="6">
    <source>
        <dbReference type="ARBA" id="ARBA00022801"/>
    </source>
</evidence>
<dbReference type="AlphaFoldDB" id="A0A3A5LFX0"/>
<dbReference type="EMBL" id="QZWB01000012">
    <property type="protein sequence ID" value="RJT45232.1"/>
    <property type="molecule type" value="Genomic_DNA"/>
</dbReference>
<dbReference type="Gene3D" id="1.10.390.10">
    <property type="entry name" value="Neutral Protease Domain 2"/>
    <property type="match status" value="1"/>
</dbReference>
<evidence type="ECO:0000313" key="19">
    <source>
        <dbReference type="Proteomes" id="UP000251035"/>
    </source>
</evidence>
<keyword evidence="11" id="KW-0964">Secreted</keyword>
<dbReference type="Pfam" id="PF07504">
    <property type="entry name" value="FTP"/>
    <property type="match status" value="1"/>
</dbReference>
<keyword evidence="8 11" id="KW-0482">Metalloprotease</keyword>
<reference evidence="18 21" key="2">
    <citation type="submission" date="2018-04" db="EMBL/GenBank/DDBJ databases">
        <title>Whole genome sequence comparison of clinical and drinking water Legionella pneumophila isolates.</title>
        <authorList>
            <person name="Garner E."/>
        </authorList>
    </citation>
    <scope>NUCLEOTIDE SEQUENCE [LARGE SCALE GENOMIC DNA]</scope>
    <source>
        <strain evidence="18 21">WH02</strain>
    </source>
</reference>
<keyword evidence="7 11" id="KW-0862">Zinc</keyword>
<dbReference type="SUPFAM" id="SSF55486">
    <property type="entry name" value="Metalloproteases ('zincins'), catalytic domain"/>
    <property type="match status" value="1"/>
</dbReference>
<dbReference type="Gene3D" id="3.10.450.490">
    <property type="match status" value="1"/>
</dbReference>
<dbReference type="Pfam" id="PF03413">
    <property type="entry name" value="PepSY"/>
    <property type="match status" value="1"/>
</dbReference>
<dbReference type="Gene3D" id="3.10.170.10">
    <property type="match status" value="1"/>
</dbReference>
<evidence type="ECO:0000256" key="2">
    <source>
        <dbReference type="ARBA" id="ARBA00009388"/>
    </source>
</evidence>
<feature type="chain" id="PRO_5044515503" description="Neutral metalloproteinase" evidence="11">
    <location>
        <begin position="20"/>
        <end position="552"/>
    </location>
</feature>
<evidence type="ECO:0000256" key="10">
    <source>
        <dbReference type="PIRSR" id="PIRSR623612-1"/>
    </source>
</evidence>
<gene>
    <name evidence="17" type="ORF">D6J04_11000</name>
    <name evidence="16" type="ORF">DB745_10275</name>
    <name evidence="18" type="ORF">DIZ81_11385</name>
</gene>
<name>A0A3A5LFX0_9GAMM</name>
<evidence type="ECO:0000256" key="3">
    <source>
        <dbReference type="ARBA" id="ARBA00022670"/>
    </source>
</evidence>
<feature type="domain" description="Peptidase M4 C-terminal" evidence="13">
    <location>
        <begin position="355"/>
        <end position="543"/>
    </location>
</feature>
<evidence type="ECO:0000259" key="12">
    <source>
        <dbReference type="Pfam" id="PF01447"/>
    </source>
</evidence>
<evidence type="ECO:0000256" key="5">
    <source>
        <dbReference type="ARBA" id="ARBA00022729"/>
    </source>
</evidence>
<dbReference type="InterPro" id="IPR050728">
    <property type="entry name" value="Zinc_Metalloprotease_M4"/>
</dbReference>
<dbReference type="Gene3D" id="3.10.450.40">
    <property type="match status" value="1"/>
</dbReference>
<dbReference type="EC" id="3.4.24.-" evidence="11"/>